<dbReference type="RefSeq" id="WP_174269987.1">
    <property type="nucleotide sequence ID" value="NZ_KQ130610.1"/>
</dbReference>
<dbReference type="InterPro" id="IPR013785">
    <property type="entry name" value="Aldolase_TIM"/>
</dbReference>
<comment type="function">
    <text evidence="1 9">The alpha subunit is responsible for the aldol cleavage of indoleglycerol phosphate to indole and glyceraldehyde 3-phosphate.</text>
</comment>
<evidence type="ECO:0000256" key="7">
    <source>
        <dbReference type="ARBA" id="ARBA00023239"/>
    </source>
</evidence>
<evidence type="ECO:0000256" key="1">
    <source>
        <dbReference type="ARBA" id="ARBA00003365"/>
    </source>
</evidence>
<dbReference type="InterPro" id="IPR002028">
    <property type="entry name" value="Trp_synthase_suA"/>
</dbReference>
<name>A0A0J8GIE2_9LIST</name>
<dbReference type="CDD" id="cd04724">
    <property type="entry name" value="Tryptophan_synthase_alpha"/>
    <property type="match status" value="1"/>
</dbReference>
<keyword evidence="7 9" id="KW-0456">Lyase</keyword>
<organism evidence="11 12">
    <name type="scientific">Listeria fleischmannii 1991</name>
    <dbReference type="NCBI Taxonomy" id="1430899"/>
    <lineage>
        <taxon>Bacteria</taxon>
        <taxon>Bacillati</taxon>
        <taxon>Bacillota</taxon>
        <taxon>Bacilli</taxon>
        <taxon>Bacillales</taxon>
        <taxon>Listeriaceae</taxon>
        <taxon>Listeria</taxon>
    </lineage>
</organism>
<dbReference type="UniPathway" id="UPA00035">
    <property type="reaction ID" value="UER00044"/>
</dbReference>
<dbReference type="Gene3D" id="3.20.20.70">
    <property type="entry name" value="Aldolase class I"/>
    <property type="match status" value="1"/>
</dbReference>
<protein>
    <recommendedName>
        <fullName evidence="9">Tryptophan synthase alpha chain</fullName>
        <ecNumber evidence="9">4.2.1.20</ecNumber>
    </recommendedName>
</protein>
<evidence type="ECO:0000256" key="5">
    <source>
        <dbReference type="ARBA" id="ARBA00022822"/>
    </source>
</evidence>
<evidence type="ECO:0000256" key="8">
    <source>
        <dbReference type="ARBA" id="ARBA00049047"/>
    </source>
</evidence>
<dbReference type="FunFam" id="3.20.20.70:FF:000037">
    <property type="entry name" value="Tryptophan synthase alpha chain"/>
    <property type="match status" value="1"/>
</dbReference>
<evidence type="ECO:0000313" key="11">
    <source>
        <dbReference type="EMBL" id="KMT60764.1"/>
    </source>
</evidence>
<dbReference type="GO" id="GO:0004834">
    <property type="term" value="F:tryptophan synthase activity"/>
    <property type="evidence" value="ECO:0007669"/>
    <property type="project" value="UniProtKB-UniRule"/>
</dbReference>
<dbReference type="EC" id="4.2.1.20" evidence="9"/>
<evidence type="ECO:0000256" key="10">
    <source>
        <dbReference type="RuleBase" id="RU003662"/>
    </source>
</evidence>
<dbReference type="PROSITE" id="PS00167">
    <property type="entry name" value="TRP_SYNTHASE_ALPHA"/>
    <property type="match status" value="1"/>
</dbReference>
<gene>
    <name evidence="9" type="primary">trpA</name>
    <name evidence="11" type="ORF">X560_0455</name>
</gene>
<evidence type="ECO:0000256" key="9">
    <source>
        <dbReference type="HAMAP-Rule" id="MF_00131"/>
    </source>
</evidence>
<dbReference type="PATRIC" id="fig|1430899.3.peg.471"/>
<comment type="similarity">
    <text evidence="9 10">Belongs to the TrpA family.</text>
</comment>
<dbReference type="GO" id="GO:0005829">
    <property type="term" value="C:cytosol"/>
    <property type="evidence" value="ECO:0007669"/>
    <property type="project" value="TreeGrafter"/>
</dbReference>
<comment type="caution">
    <text evidence="11">The sequence shown here is derived from an EMBL/GenBank/DDBJ whole genome shotgun (WGS) entry which is preliminary data.</text>
</comment>
<dbReference type="SUPFAM" id="SSF51366">
    <property type="entry name" value="Ribulose-phoshate binding barrel"/>
    <property type="match status" value="1"/>
</dbReference>
<feature type="active site" description="Proton acceptor" evidence="9">
    <location>
        <position position="50"/>
    </location>
</feature>
<dbReference type="InterPro" id="IPR011060">
    <property type="entry name" value="RibuloseP-bd_barrel"/>
</dbReference>
<dbReference type="EMBL" id="AZHO01000006">
    <property type="protein sequence ID" value="KMT60764.1"/>
    <property type="molecule type" value="Genomic_DNA"/>
</dbReference>
<dbReference type="HAMAP" id="MF_00131">
    <property type="entry name" value="Trp_synth_alpha"/>
    <property type="match status" value="1"/>
</dbReference>
<accession>A0A0J8GIE2</accession>
<reference evidence="11 12" key="1">
    <citation type="journal article" date="2015" name="Genome Biol. Evol.">
        <title>Comparative Genomics of Listeria Sensu Lato: Genus-Wide Differences in Evolutionary Dynamics and the Progressive Gain of Complex, Potentially Pathogenicity-Related Traits through Lateral Gene Transfer.</title>
        <authorList>
            <person name="Chiara M."/>
            <person name="Caruso M."/>
            <person name="D'Erchia A.M."/>
            <person name="Manzari C."/>
            <person name="Fraccalvieri R."/>
            <person name="Goffredo E."/>
            <person name="Latorre L."/>
            <person name="Miccolupo A."/>
            <person name="Padalino I."/>
            <person name="Santagada G."/>
            <person name="Chiocco D."/>
            <person name="Pesole G."/>
            <person name="Horner D.S."/>
            <person name="Parisi A."/>
        </authorList>
    </citation>
    <scope>NUCLEOTIDE SEQUENCE [LARGE SCALE GENOMIC DNA]</scope>
    <source>
        <strain evidence="11 12">1991</strain>
    </source>
</reference>
<dbReference type="InterPro" id="IPR018204">
    <property type="entry name" value="Trp_synthase_alpha_AS"/>
</dbReference>
<proteinExistence type="inferred from homology"/>
<dbReference type="PANTHER" id="PTHR43406">
    <property type="entry name" value="TRYPTOPHAN SYNTHASE, ALPHA CHAIN"/>
    <property type="match status" value="1"/>
</dbReference>
<evidence type="ECO:0000256" key="4">
    <source>
        <dbReference type="ARBA" id="ARBA00022605"/>
    </source>
</evidence>
<comment type="subunit">
    <text evidence="3 9">Tetramer of two alpha and two beta chains.</text>
</comment>
<dbReference type="AlphaFoldDB" id="A0A0J8GIE2"/>
<sequence>MMKTLTQVLKSKRAQAEPIIVPYIMAGDGGLETLGETISFLEKNGVSAIEIGVPFSDPVADGPVIQKAGLRALNAEVSLRKIIKTLQTITSNVPLVLMTYFNPVFQIGIEAFIDELKNTTVGGLIIPDLPYEHQALLTPYLEKADIALVPLISLTSSKERIEKIVNKAEGFIYAVTVNGTTGTRHTFDENVGPYLQQIKSQTDIPVLAGFGVSEVKHVEQFMQVCDGVIIGSKIVQLLHERKEAELAKFLTSIREVKVRA</sequence>
<dbReference type="Proteomes" id="UP000052258">
    <property type="component" value="Unassembled WGS sequence"/>
</dbReference>
<keyword evidence="4 9" id="KW-0028">Amino-acid biosynthesis</keyword>
<evidence type="ECO:0000256" key="6">
    <source>
        <dbReference type="ARBA" id="ARBA00023141"/>
    </source>
</evidence>
<keyword evidence="5 9" id="KW-0822">Tryptophan biosynthesis</keyword>
<evidence type="ECO:0000256" key="2">
    <source>
        <dbReference type="ARBA" id="ARBA00004733"/>
    </source>
</evidence>
<evidence type="ECO:0000256" key="3">
    <source>
        <dbReference type="ARBA" id="ARBA00011270"/>
    </source>
</evidence>
<comment type="pathway">
    <text evidence="2 9">Amino-acid biosynthesis; L-tryptophan biosynthesis; L-tryptophan from chorismate: step 5/5.</text>
</comment>
<dbReference type="PANTHER" id="PTHR43406:SF1">
    <property type="entry name" value="TRYPTOPHAN SYNTHASE ALPHA CHAIN, CHLOROPLASTIC"/>
    <property type="match status" value="1"/>
</dbReference>
<dbReference type="NCBIfam" id="TIGR00262">
    <property type="entry name" value="trpA"/>
    <property type="match status" value="1"/>
</dbReference>
<keyword evidence="12" id="KW-1185">Reference proteome</keyword>
<evidence type="ECO:0000313" key="12">
    <source>
        <dbReference type="Proteomes" id="UP000052258"/>
    </source>
</evidence>
<comment type="catalytic activity">
    <reaction evidence="8 9">
        <text>(1S,2R)-1-C-(indol-3-yl)glycerol 3-phosphate + L-serine = D-glyceraldehyde 3-phosphate + L-tryptophan + H2O</text>
        <dbReference type="Rhea" id="RHEA:10532"/>
        <dbReference type="ChEBI" id="CHEBI:15377"/>
        <dbReference type="ChEBI" id="CHEBI:33384"/>
        <dbReference type="ChEBI" id="CHEBI:57912"/>
        <dbReference type="ChEBI" id="CHEBI:58866"/>
        <dbReference type="ChEBI" id="CHEBI:59776"/>
        <dbReference type="EC" id="4.2.1.20"/>
    </reaction>
</comment>
<feature type="active site" description="Proton acceptor" evidence="9">
    <location>
        <position position="61"/>
    </location>
</feature>
<dbReference type="Pfam" id="PF00290">
    <property type="entry name" value="Trp_syntA"/>
    <property type="match status" value="1"/>
</dbReference>
<keyword evidence="6 9" id="KW-0057">Aromatic amino acid biosynthesis</keyword>